<keyword evidence="4" id="KW-1185">Reference proteome</keyword>
<feature type="transmembrane region" description="Helical" evidence="2">
    <location>
        <begin position="58"/>
        <end position="84"/>
    </location>
</feature>
<sequence>MNDEGLDEDSKDDLLRTLFSDENQEDDHWDADSGEAKDPTGLDPDFREALKTNEEFRIWFALMAAFAALIGLGLLYIFAQIFIFKKERFWFFSNMGYFSGELSQISRLGRPANAQSSEMASEKPPEYDDVVKPPSYEEIMSSNRQECEISTATV</sequence>
<organism evidence="3 4">
    <name type="scientific">Oikopleura dioica</name>
    <name type="common">Tunicate</name>
    <dbReference type="NCBI Taxonomy" id="34765"/>
    <lineage>
        <taxon>Eukaryota</taxon>
        <taxon>Metazoa</taxon>
        <taxon>Chordata</taxon>
        <taxon>Tunicata</taxon>
        <taxon>Appendicularia</taxon>
        <taxon>Copelata</taxon>
        <taxon>Oikopleuridae</taxon>
        <taxon>Oikopleura</taxon>
    </lineage>
</organism>
<feature type="region of interest" description="Disordered" evidence="1">
    <location>
        <begin position="21"/>
        <end position="44"/>
    </location>
</feature>
<dbReference type="Proteomes" id="UP001158576">
    <property type="component" value="Chromosome PAR"/>
</dbReference>
<reference evidence="3 4" key="1">
    <citation type="submission" date="2021-04" db="EMBL/GenBank/DDBJ databases">
        <authorList>
            <person name="Bliznina A."/>
        </authorList>
    </citation>
    <scope>NUCLEOTIDE SEQUENCE [LARGE SCALE GENOMIC DNA]</scope>
</reference>
<protein>
    <submittedName>
        <fullName evidence="3">Oidioi.mRNA.OKI2018_I69.PAR.g10919.t1.cds</fullName>
    </submittedName>
</protein>
<accession>A0ABN7RWC1</accession>
<name>A0ABN7RWC1_OIKDI</name>
<keyword evidence="2" id="KW-1133">Transmembrane helix</keyword>
<proteinExistence type="predicted"/>
<feature type="compositionally biased region" description="Basic and acidic residues" evidence="1">
    <location>
        <begin position="30"/>
        <end position="44"/>
    </location>
</feature>
<evidence type="ECO:0000313" key="4">
    <source>
        <dbReference type="Proteomes" id="UP001158576"/>
    </source>
</evidence>
<dbReference type="EMBL" id="OU015568">
    <property type="protein sequence ID" value="CAG5085537.1"/>
    <property type="molecule type" value="Genomic_DNA"/>
</dbReference>
<keyword evidence="2" id="KW-0472">Membrane</keyword>
<gene>
    <name evidence="3" type="ORF">OKIOD_LOCUS2477</name>
</gene>
<evidence type="ECO:0000313" key="3">
    <source>
        <dbReference type="EMBL" id="CAG5085537.1"/>
    </source>
</evidence>
<evidence type="ECO:0000256" key="2">
    <source>
        <dbReference type="SAM" id="Phobius"/>
    </source>
</evidence>
<keyword evidence="2" id="KW-0812">Transmembrane</keyword>
<evidence type="ECO:0000256" key="1">
    <source>
        <dbReference type="SAM" id="MobiDB-lite"/>
    </source>
</evidence>